<dbReference type="EMBL" id="LR797180">
    <property type="protein sequence ID" value="CAB4192004.1"/>
    <property type="molecule type" value="Genomic_DNA"/>
</dbReference>
<dbReference type="EMBL" id="LR798423">
    <property type="protein sequence ID" value="CAB5230596.1"/>
    <property type="molecule type" value="Genomic_DNA"/>
</dbReference>
<evidence type="ECO:0000313" key="9">
    <source>
        <dbReference type="EMBL" id="CAB4216254.1"/>
    </source>
</evidence>
<evidence type="ECO:0000313" key="4">
    <source>
        <dbReference type="EMBL" id="CAB4161583.1"/>
    </source>
</evidence>
<evidence type="ECO:0000313" key="10">
    <source>
        <dbReference type="EMBL" id="CAB4219902.1"/>
    </source>
</evidence>
<dbReference type="EMBL" id="LR796461">
    <property type="protein sequence ID" value="CAB4146137.1"/>
    <property type="molecule type" value="Genomic_DNA"/>
</dbReference>
<evidence type="ECO:0000313" key="2">
    <source>
        <dbReference type="EMBL" id="CAB4146137.1"/>
    </source>
</evidence>
<protein>
    <submittedName>
        <fullName evidence="11">Uncharacterized protein</fullName>
    </submittedName>
</protein>
<dbReference type="EMBL" id="LR796548">
    <property type="protein sequence ID" value="CAB4150655.1"/>
    <property type="molecule type" value="Genomic_DNA"/>
</dbReference>
<dbReference type="EMBL" id="LR796980">
    <property type="protein sequence ID" value="CAB4179482.1"/>
    <property type="molecule type" value="Genomic_DNA"/>
</dbReference>
<sequence>MAEYSANIVFDYHTVYLNPWVSSASNEDELDQEAIDNLLEQYPFELTEEQKELITKSIQDIETELQTD</sequence>
<dbReference type="EMBL" id="LR797434">
    <property type="protein sequence ID" value="CAB4216254.1"/>
    <property type="molecule type" value="Genomic_DNA"/>
</dbReference>
<dbReference type="EMBL" id="LR796709">
    <property type="protein sequence ID" value="CAB4161583.1"/>
    <property type="molecule type" value="Genomic_DNA"/>
</dbReference>
<evidence type="ECO:0000313" key="5">
    <source>
        <dbReference type="EMBL" id="CAB4174598.1"/>
    </source>
</evidence>
<dbReference type="EMBL" id="LR797492">
    <property type="protein sequence ID" value="CAB4219902.1"/>
    <property type="molecule type" value="Genomic_DNA"/>
</dbReference>
<dbReference type="EMBL" id="LR796917">
    <property type="protein sequence ID" value="CAB4174598.1"/>
    <property type="molecule type" value="Genomic_DNA"/>
</dbReference>
<evidence type="ECO:0000313" key="1">
    <source>
        <dbReference type="EMBL" id="CAB4135714.1"/>
    </source>
</evidence>
<evidence type="ECO:0000313" key="3">
    <source>
        <dbReference type="EMBL" id="CAB4150655.1"/>
    </source>
</evidence>
<proteinExistence type="predicted"/>
<evidence type="ECO:0000313" key="6">
    <source>
        <dbReference type="EMBL" id="CAB4179482.1"/>
    </source>
</evidence>
<accession>A0A6J7XRE8</accession>
<reference evidence="11" key="1">
    <citation type="submission" date="2020-05" db="EMBL/GenBank/DDBJ databases">
        <authorList>
            <person name="Chiriac C."/>
            <person name="Salcher M."/>
            <person name="Ghai R."/>
            <person name="Kavagutti S V."/>
        </authorList>
    </citation>
    <scope>NUCLEOTIDE SEQUENCE</scope>
</reference>
<gene>
    <name evidence="6" type="ORF">UFOVP1031_117</name>
    <name evidence="7" type="ORF">UFOVP1172_18</name>
    <name evidence="8" type="ORF">UFOVP1240_80</name>
    <name evidence="9" type="ORF">UFOVP1486_137</name>
    <name evidence="11" type="ORF">UFOVP1578_32</name>
    <name evidence="10" type="ORF">UFOVP1630_24</name>
    <name evidence="1" type="ORF">UFOVP288_97</name>
    <name evidence="2" type="ORF">UFOVP483_99</name>
    <name evidence="3" type="ORF">UFOVP573_18</name>
    <name evidence="4" type="ORF">UFOVP769_97</name>
    <name evidence="5" type="ORF">UFOVP962_65</name>
</gene>
<evidence type="ECO:0000313" key="8">
    <source>
        <dbReference type="EMBL" id="CAB4192004.1"/>
    </source>
</evidence>
<dbReference type="EMBL" id="LR797130">
    <property type="protein sequence ID" value="CAB4188345.1"/>
    <property type="molecule type" value="Genomic_DNA"/>
</dbReference>
<name>A0A6J7XRE8_9CAUD</name>
<evidence type="ECO:0000313" key="7">
    <source>
        <dbReference type="EMBL" id="CAB4188345.1"/>
    </source>
</evidence>
<organism evidence="11">
    <name type="scientific">uncultured Caudovirales phage</name>
    <dbReference type="NCBI Taxonomy" id="2100421"/>
    <lineage>
        <taxon>Viruses</taxon>
        <taxon>Duplodnaviria</taxon>
        <taxon>Heunggongvirae</taxon>
        <taxon>Uroviricota</taxon>
        <taxon>Caudoviricetes</taxon>
        <taxon>Peduoviridae</taxon>
        <taxon>Maltschvirus</taxon>
        <taxon>Maltschvirus maltsch</taxon>
    </lineage>
</organism>
<evidence type="ECO:0000313" key="11">
    <source>
        <dbReference type="EMBL" id="CAB5230596.1"/>
    </source>
</evidence>
<dbReference type="EMBL" id="LR796305">
    <property type="protein sequence ID" value="CAB4135714.1"/>
    <property type="molecule type" value="Genomic_DNA"/>
</dbReference>